<dbReference type="Proteomes" id="UP000076738">
    <property type="component" value="Unassembled WGS sequence"/>
</dbReference>
<reference evidence="2 3" key="1">
    <citation type="journal article" date="2016" name="Mol. Biol. Evol.">
        <title>Comparative Genomics of Early-Diverging Mushroom-Forming Fungi Provides Insights into the Origins of Lignocellulose Decay Capabilities.</title>
        <authorList>
            <person name="Nagy L.G."/>
            <person name="Riley R."/>
            <person name="Tritt A."/>
            <person name="Adam C."/>
            <person name="Daum C."/>
            <person name="Floudas D."/>
            <person name="Sun H."/>
            <person name="Yadav J.S."/>
            <person name="Pangilinan J."/>
            <person name="Larsson K.H."/>
            <person name="Matsuura K."/>
            <person name="Barry K."/>
            <person name="Labutti K."/>
            <person name="Kuo R."/>
            <person name="Ohm R.A."/>
            <person name="Bhattacharya S.S."/>
            <person name="Shirouzu T."/>
            <person name="Yoshinaga Y."/>
            <person name="Martin F.M."/>
            <person name="Grigoriev I.V."/>
            <person name="Hibbett D.S."/>
        </authorList>
    </citation>
    <scope>NUCLEOTIDE SEQUENCE [LARGE SCALE GENOMIC DNA]</scope>
    <source>
        <strain evidence="2 3">TUFC12733</strain>
    </source>
</reference>
<dbReference type="SUPFAM" id="SSF52047">
    <property type="entry name" value="RNI-like"/>
    <property type="match status" value="1"/>
</dbReference>
<proteinExistence type="predicted"/>
<protein>
    <recommendedName>
        <fullName evidence="1">F-box domain-containing protein</fullName>
    </recommendedName>
</protein>
<dbReference type="InterPro" id="IPR001810">
    <property type="entry name" value="F-box_dom"/>
</dbReference>
<organism evidence="2 3">
    <name type="scientific">Calocera viscosa (strain TUFC12733)</name>
    <dbReference type="NCBI Taxonomy" id="1330018"/>
    <lineage>
        <taxon>Eukaryota</taxon>
        <taxon>Fungi</taxon>
        <taxon>Dikarya</taxon>
        <taxon>Basidiomycota</taxon>
        <taxon>Agaricomycotina</taxon>
        <taxon>Dacrymycetes</taxon>
        <taxon>Dacrymycetales</taxon>
        <taxon>Dacrymycetaceae</taxon>
        <taxon>Calocera</taxon>
    </lineage>
</organism>
<name>A0A167N7B6_CALVF</name>
<dbReference type="EMBL" id="KV417280">
    <property type="protein sequence ID" value="KZO97420.1"/>
    <property type="molecule type" value="Genomic_DNA"/>
</dbReference>
<accession>A0A167N7B6</accession>
<dbReference type="SUPFAM" id="SSF81383">
    <property type="entry name" value="F-box domain"/>
    <property type="match status" value="1"/>
</dbReference>
<dbReference type="Pfam" id="PF12937">
    <property type="entry name" value="F-box-like"/>
    <property type="match status" value="1"/>
</dbReference>
<keyword evidence="3" id="KW-1185">Reference proteome</keyword>
<dbReference type="InterPro" id="IPR036047">
    <property type="entry name" value="F-box-like_dom_sf"/>
</dbReference>
<gene>
    <name evidence="2" type="ORF">CALVIDRAFT_597710</name>
</gene>
<evidence type="ECO:0000313" key="3">
    <source>
        <dbReference type="Proteomes" id="UP000076738"/>
    </source>
</evidence>
<feature type="domain" description="F-box" evidence="1">
    <location>
        <begin position="10"/>
        <end position="62"/>
    </location>
</feature>
<dbReference type="OrthoDB" id="2269034at2759"/>
<evidence type="ECO:0000313" key="2">
    <source>
        <dbReference type="EMBL" id="KZO97420.1"/>
    </source>
</evidence>
<dbReference type="AlphaFoldDB" id="A0A167N7B6"/>
<evidence type="ECO:0000259" key="1">
    <source>
        <dbReference type="Pfam" id="PF12937"/>
    </source>
</evidence>
<dbReference type="Gene3D" id="1.20.1280.50">
    <property type="match status" value="1"/>
</dbReference>
<sequence>MPDLQPSSPFDRLPPELISGIFELAVHSSKSTTPILCSVLGVCKRFHDISVATPILWTRLCLPLPQATFAIWLSRAHPHLLDIEIDPHPKYMSGEELIDLRRNLRDNNVMSRCRSLTVAKCAHFLVPDILCVPWSQLRILDVEFCTADDDFDCPLWDDEEAIDLLGGHPEKLRKLRLRELPFNWTQLPLRDVRVLEITMPSATWAMTLPTIQQFLDTLADLHQLEVLTLDNWTFDEVVNGVHVPFTIKRDVVNMPCLRKVMLCGPTLPHLRLFLPFIKPAPKCELHVNTGIEHLAEDIVIPLAPAFFSHIHSVSFYGLGDEWGEIIGLTSVEDDFFVIREADMLRALRQMPSLHLLNIEALRFSDSFLRHLTVHGDQSKSAVPQLEGLRFAGCHGFSEDALERMVQSRGGSGEAITVQLRCVLVEQCPNIGEGLPFLQGLEKNWKSMVLNDS</sequence>